<keyword evidence="1" id="KW-0472">Membrane</keyword>
<dbReference type="EMBL" id="CP061336">
    <property type="protein sequence ID" value="QNU68372.1"/>
    <property type="molecule type" value="Genomic_DNA"/>
</dbReference>
<comment type="subcellular location">
    <subcellularLocation>
        <location evidence="1">Cell membrane</location>
    </subcellularLocation>
</comment>
<comment type="function">
    <text evidence="1">Probable aspartic protease that is responsible for the proteolytic cleavage of the RNA polymerase sigma E factor (SigE/spoIIGB) to yield the active peptide in the mother cell during sporulation. Responds to a signal from the forespore that is triggered by the extracellular signal protein SpoIIR.</text>
</comment>
<dbReference type="Pfam" id="PF03419">
    <property type="entry name" value="Peptidase_U4"/>
    <property type="match status" value="1"/>
</dbReference>
<organism evidence="2 3">
    <name type="scientific">Ruminiclostridium herbifermentans</name>
    <dbReference type="NCBI Taxonomy" id="2488810"/>
    <lineage>
        <taxon>Bacteria</taxon>
        <taxon>Bacillati</taxon>
        <taxon>Bacillota</taxon>
        <taxon>Clostridia</taxon>
        <taxon>Eubacteriales</taxon>
        <taxon>Oscillospiraceae</taxon>
        <taxon>Ruminiclostridium</taxon>
    </lineage>
</organism>
<dbReference type="Proteomes" id="UP000306409">
    <property type="component" value="Chromosome"/>
</dbReference>
<dbReference type="GO" id="GO:0006508">
    <property type="term" value="P:proteolysis"/>
    <property type="evidence" value="ECO:0007669"/>
    <property type="project" value="UniProtKB-KW"/>
</dbReference>
<dbReference type="GO" id="GO:0030435">
    <property type="term" value="P:sporulation resulting in formation of a cellular spore"/>
    <property type="evidence" value="ECO:0007669"/>
    <property type="project" value="UniProtKB-KW"/>
</dbReference>
<evidence type="ECO:0000313" key="2">
    <source>
        <dbReference type="EMBL" id="QNU68372.1"/>
    </source>
</evidence>
<dbReference type="NCBIfam" id="TIGR02854">
    <property type="entry name" value="spore_II_GA"/>
    <property type="match status" value="1"/>
</dbReference>
<evidence type="ECO:0000313" key="3">
    <source>
        <dbReference type="Proteomes" id="UP000306409"/>
    </source>
</evidence>
<gene>
    <name evidence="2" type="primary">spoIIGA</name>
    <name evidence="2" type="ORF">EHE19_008205</name>
</gene>
<dbReference type="GO" id="GO:0005886">
    <property type="term" value="C:plasma membrane"/>
    <property type="evidence" value="ECO:0007669"/>
    <property type="project" value="UniProtKB-SubCell"/>
</dbReference>
<dbReference type="AlphaFoldDB" id="A0A4U7JLI7"/>
<dbReference type="GO" id="GO:0030436">
    <property type="term" value="P:asexual sporulation"/>
    <property type="evidence" value="ECO:0007669"/>
    <property type="project" value="InterPro"/>
</dbReference>
<protein>
    <recommendedName>
        <fullName evidence="1">Sporulation sigma-E factor-processing peptidase</fullName>
        <ecNumber evidence="1">3.4.23.-</ecNumber>
    </recommendedName>
    <alternativeName>
        <fullName evidence="1">Membrane-associated aspartic protease</fullName>
    </alternativeName>
    <alternativeName>
        <fullName evidence="1">Stage II sporulation protein GA</fullName>
    </alternativeName>
</protein>
<accession>A0A4U7JLI7</accession>
<dbReference type="OrthoDB" id="2690199at2"/>
<proteinExistence type="inferred from homology"/>
<name>A0A4U7JLI7_9FIRM</name>
<keyword evidence="1" id="KW-1003">Cell membrane</keyword>
<keyword evidence="1" id="KW-0064">Aspartyl protease</keyword>
<dbReference type="EC" id="3.4.23.-" evidence="1"/>
<keyword evidence="1" id="KW-0749">Sporulation</keyword>
<reference evidence="2 3" key="1">
    <citation type="submission" date="2020-09" db="EMBL/GenBank/DDBJ databases">
        <title>Characterization and genome sequencing of Ruminiclostridium sp. nov. MA18.</title>
        <authorList>
            <person name="Rettenmaier R."/>
            <person name="Kowollik M.-L."/>
            <person name="Liebl W."/>
            <person name="Zverlov V."/>
        </authorList>
    </citation>
    <scope>NUCLEOTIDE SEQUENCE [LARGE SCALE GENOMIC DNA]</scope>
    <source>
        <strain evidence="2 3">MA18</strain>
    </source>
</reference>
<evidence type="ECO:0000256" key="1">
    <source>
        <dbReference type="PIRNR" id="PIRNR018571"/>
    </source>
</evidence>
<dbReference type="RefSeq" id="WP_137696666.1">
    <property type="nucleotide sequence ID" value="NZ_CP061336.1"/>
</dbReference>
<dbReference type="GO" id="GO:0004190">
    <property type="term" value="F:aspartic-type endopeptidase activity"/>
    <property type="evidence" value="ECO:0007669"/>
    <property type="project" value="UniProtKB-KW"/>
</dbReference>
<dbReference type="InterPro" id="IPR005081">
    <property type="entry name" value="SpoIIGA"/>
</dbReference>
<keyword evidence="3" id="KW-1185">Reference proteome</keyword>
<sequence length="299" mass="33698">MEVYWDVLVLENFVINFLILLVTAKLSRLRVSTLRLLAGAIIGALYVGFIIIQPDLKVYYTAIAKILLSMFIVAVTFSPRKVLQFIRTLAIFYISTFIFAGAAFAFLFFSHQGGFVRNGIVCVFGQSQWSMLVFSLITVGIIVKIFLEVIQSRLTKENLLVPVKISFDNRAIDLSALIDTGNSLRDPLTNIPVMVVEFKALKELLPQEIKSIFDCAQEEDLNYVTTIISKSKWFSRFRLIPFCSLGKENGMLIGFKPDFIEIGGEDDKRGIKNVIVGIYNRSLSRNEKYKALLGPELVA</sequence>
<dbReference type="KEGG" id="rher:EHE19_008205"/>
<keyword evidence="1" id="KW-0378">Hydrolase</keyword>
<keyword evidence="1" id="KW-0645">Protease</keyword>
<comment type="similarity">
    <text evidence="1">Belongs to the peptidase U4 family.</text>
</comment>
<dbReference type="PIRSF" id="PIRSF018571">
    <property type="entry name" value="SpoIIGA"/>
    <property type="match status" value="1"/>
</dbReference>